<sequence>MNEADFVSEVNLLNWNGILPHNNNVNDVFDSFINKITDIVDNFAPIKELGKRK</sequence>
<evidence type="ECO:0000313" key="2">
    <source>
        <dbReference type="Proteomes" id="UP001152795"/>
    </source>
</evidence>
<feature type="non-terminal residue" evidence="1">
    <location>
        <position position="53"/>
    </location>
</feature>
<accession>A0A7D9EUP0</accession>
<dbReference type="Proteomes" id="UP001152795">
    <property type="component" value="Unassembled WGS sequence"/>
</dbReference>
<comment type="caution">
    <text evidence="1">The sequence shown here is derived from an EMBL/GenBank/DDBJ whole genome shotgun (WGS) entry which is preliminary data.</text>
</comment>
<dbReference type="EMBL" id="CACRXK020009853">
    <property type="protein sequence ID" value="CAB4018097.1"/>
    <property type="molecule type" value="Genomic_DNA"/>
</dbReference>
<protein>
    <submittedName>
        <fullName evidence="1">Uncharacterized protein</fullName>
    </submittedName>
</protein>
<name>A0A7D9EUP0_PARCT</name>
<keyword evidence="2" id="KW-1185">Reference proteome</keyword>
<proteinExistence type="predicted"/>
<evidence type="ECO:0000313" key="1">
    <source>
        <dbReference type="EMBL" id="CAB4018097.1"/>
    </source>
</evidence>
<organism evidence="1 2">
    <name type="scientific">Paramuricea clavata</name>
    <name type="common">Red gorgonian</name>
    <name type="synonym">Violescent sea-whip</name>
    <dbReference type="NCBI Taxonomy" id="317549"/>
    <lineage>
        <taxon>Eukaryota</taxon>
        <taxon>Metazoa</taxon>
        <taxon>Cnidaria</taxon>
        <taxon>Anthozoa</taxon>
        <taxon>Octocorallia</taxon>
        <taxon>Malacalcyonacea</taxon>
        <taxon>Plexauridae</taxon>
        <taxon>Paramuricea</taxon>
    </lineage>
</organism>
<dbReference type="AlphaFoldDB" id="A0A7D9EUP0"/>
<reference evidence="1" key="1">
    <citation type="submission" date="2020-04" db="EMBL/GenBank/DDBJ databases">
        <authorList>
            <person name="Alioto T."/>
            <person name="Alioto T."/>
            <person name="Gomez Garrido J."/>
        </authorList>
    </citation>
    <scope>NUCLEOTIDE SEQUENCE</scope>
    <source>
        <strain evidence="1">A484AB</strain>
    </source>
</reference>
<gene>
    <name evidence="1" type="ORF">PACLA_8A008657</name>
</gene>